<keyword evidence="2" id="KW-1185">Reference proteome</keyword>
<evidence type="ECO:0000313" key="2">
    <source>
        <dbReference type="Proteomes" id="UP000814128"/>
    </source>
</evidence>
<comment type="caution">
    <text evidence="1">The sequence shown here is derived from an EMBL/GenBank/DDBJ whole genome shotgun (WGS) entry which is preliminary data.</text>
</comment>
<name>A0ACB8QZE1_9AGAM</name>
<dbReference type="EMBL" id="MU273465">
    <property type="protein sequence ID" value="KAI0037150.1"/>
    <property type="molecule type" value="Genomic_DNA"/>
</dbReference>
<evidence type="ECO:0000313" key="1">
    <source>
        <dbReference type="EMBL" id="KAI0037150.1"/>
    </source>
</evidence>
<keyword evidence="1" id="KW-0030">Aminoacyl-tRNA synthetase</keyword>
<proteinExistence type="predicted"/>
<accession>A0ACB8QZE1</accession>
<protein>
    <submittedName>
        <fullName evidence="1">tRNA synthetases class I-domain-containing protein</fullName>
    </submittedName>
</protein>
<keyword evidence="1" id="KW-0436">Ligase</keyword>
<organism evidence="1 2">
    <name type="scientific">Vararia minispora EC-137</name>
    <dbReference type="NCBI Taxonomy" id="1314806"/>
    <lineage>
        <taxon>Eukaryota</taxon>
        <taxon>Fungi</taxon>
        <taxon>Dikarya</taxon>
        <taxon>Basidiomycota</taxon>
        <taxon>Agaricomycotina</taxon>
        <taxon>Agaricomycetes</taxon>
        <taxon>Russulales</taxon>
        <taxon>Lachnocladiaceae</taxon>
        <taxon>Vararia</taxon>
    </lineage>
</organism>
<reference evidence="1" key="2">
    <citation type="journal article" date="2022" name="New Phytol.">
        <title>Evolutionary transition to the ectomycorrhizal habit in the genomes of a hyperdiverse lineage of mushroom-forming fungi.</title>
        <authorList>
            <person name="Looney B."/>
            <person name="Miyauchi S."/>
            <person name="Morin E."/>
            <person name="Drula E."/>
            <person name="Courty P.E."/>
            <person name="Kohler A."/>
            <person name="Kuo A."/>
            <person name="LaButti K."/>
            <person name="Pangilinan J."/>
            <person name="Lipzen A."/>
            <person name="Riley R."/>
            <person name="Andreopoulos W."/>
            <person name="He G."/>
            <person name="Johnson J."/>
            <person name="Nolan M."/>
            <person name="Tritt A."/>
            <person name="Barry K.W."/>
            <person name="Grigoriev I.V."/>
            <person name="Nagy L.G."/>
            <person name="Hibbett D."/>
            <person name="Henrissat B."/>
            <person name="Matheny P.B."/>
            <person name="Labbe J."/>
            <person name="Martin F.M."/>
        </authorList>
    </citation>
    <scope>NUCLEOTIDE SEQUENCE</scope>
    <source>
        <strain evidence="1">EC-137</strain>
    </source>
</reference>
<gene>
    <name evidence="1" type="ORF">K488DRAFT_39656</name>
</gene>
<reference evidence="1" key="1">
    <citation type="submission" date="2021-02" db="EMBL/GenBank/DDBJ databases">
        <authorList>
            <consortium name="DOE Joint Genome Institute"/>
            <person name="Ahrendt S."/>
            <person name="Looney B.P."/>
            <person name="Miyauchi S."/>
            <person name="Morin E."/>
            <person name="Drula E."/>
            <person name="Courty P.E."/>
            <person name="Chicoki N."/>
            <person name="Fauchery L."/>
            <person name="Kohler A."/>
            <person name="Kuo A."/>
            <person name="Labutti K."/>
            <person name="Pangilinan J."/>
            <person name="Lipzen A."/>
            <person name="Riley R."/>
            <person name="Andreopoulos W."/>
            <person name="He G."/>
            <person name="Johnson J."/>
            <person name="Barry K.W."/>
            <person name="Grigoriev I.V."/>
            <person name="Nagy L."/>
            <person name="Hibbett D."/>
            <person name="Henrissat B."/>
            <person name="Matheny P.B."/>
            <person name="Labbe J."/>
            <person name="Martin F."/>
        </authorList>
    </citation>
    <scope>NUCLEOTIDE SEQUENCE</scope>
    <source>
        <strain evidence="1">EC-137</strain>
    </source>
</reference>
<dbReference type="Proteomes" id="UP000814128">
    <property type="component" value="Unassembled WGS sequence"/>
</dbReference>
<sequence length="1002" mass="112076">MFLGATRHPLATLRCVLRVPLVRHASTKQPSAEDKAYSHTLLLPKTSFSQWSNPGQTESLLRRKTCDDLYRWQQENVSGPSFVLHDGPPYANGSLHIGHALNKIVKDVICRFHLSVGEKVHYIPGWDCHGLPIENKALQSVADPSTLTPSAIRGLARHTAQRAVDVQKTQFKHFGIMADWDNHAATYRTLDHDYEIRQLRVFREMVARGLIFRHYRPVHYSPSSRSALAEAELVYKDDHVSHSIFVSCALEREDVARRLGMDEELRSLVWTTTPWTMTANMAIAVHPDLDYNIVQTEDAVKYVVGADRLPYLKRFLGEVEVLKTVSGKAGSVLSGMRYLPIFSNPTDGTKHFTIVSSGHVTSESGTGLVHCAPAHGEEDYVLFRELGLLSARDVVCHVGEGGVFTDTVAEVVGPDRAERLIGKAVLDEGSRMVVEMLKEDGSLVKTERYRHKYPYDWKTDKPIIVTTTSQWFANLDGIKTDALDAVKRLTFLPPHSRNRLEAFVKLRSEWCISRQRVWGVPIPALRHVPTGTDVLTLSSLDHIISVLDAKGTEYWWDGPADEFVPPDLLVDRDGRSTRGQWEKGADTMDVWFDSGAAWSLLPLRDGRPRADVVVEGSDQHRGWFQSQLLTSVSVEKRAPFDTVLTHGMVLDEKGRKMSKSEGNVVDPLTVVLGGPDKNKEPAYGADLLRLWAATVEFSGRDMQLGKTQLMHTSEALRKLRNTIRFLLANAGGTVEPMKKDDMGLTERCIMHRLRELEQVALESYRAFNFARVMSSLIYFATGTLSTFYLDITKDTLYADAPSRPSRRDAVAVMSQTLRTLLRICAPVLPYLAEEAHHHFIHGSPEGLESSPSIFREKWEPLGEEWADPQAEKDMSVLLKIRGTVLKLLETARRQKLISTSMAAGVDISFPDDLAHDAPILALLRREEELLKTLFIVSDVTLADEGSLGTHAPPWVFVESIDEVAVRVRPAAGLKCPRCWAFTRAEGEKVCGRCARVLEAGAV</sequence>